<name>A0A0S3RVT2_PHAAN</name>
<dbReference type="EMBL" id="AP015037">
    <property type="protein sequence ID" value="BAT84676.1"/>
    <property type="molecule type" value="Genomic_DNA"/>
</dbReference>
<sequence length="125" mass="13615">MFVSWNSIFAACVQNDNLDDTFRYFAATPKKNADSYNVVISGLARKKEKVEEGVAEVVVLVTEKVKLVEREKEGVVEEEGAGGSDHGGGVSLALNFDDDGGLPSRLLHNSNSRFWFAYGSRLTAA</sequence>
<dbReference type="Gene3D" id="1.25.40.10">
    <property type="entry name" value="Tetratricopeptide repeat domain"/>
    <property type="match status" value="1"/>
</dbReference>
<protein>
    <submittedName>
        <fullName evidence="1">Uncharacterized protein</fullName>
    </submittedName>
</protein>
<proteinExistence type="predicted"/>
<gene>
    <name evidence="1" type="primary">Vigan.04G211000</name>
    <name evidence="1" type="ORF">VIGAN_04211000</name>
</gene>
<evidence type="ECO:0000313" key="1">
    <source>
        <dbReference type="EMBL" id="BAT84676.1"/>
    </source>
</evidence>
<evidence type="ECO:0000313" key="2">
    <source>
        <dbReference type="Proteomes" id="UP000291084"/>
    </source>
</evidence>
<dbReference type="AlphaFoldDB" id="A0A0S3RVT2"/>
<reference evidence="1 2" key="1">
    <citation type="journal article" date="2015" name="Sci. Rep.">
        <title>The power of single molecule real-time sequencing technology in the de novo assembly of a eukaryotic genome.</title>
        <authorList>
            <person name="Sakai H."/>
            <person name="Naito K."/>
            <person name="Ogiso-Tanaka E."/>
            <person name="Takahashi Y."/>
            <person name="Iseki K."/>
            <person name="Muto C."/>
            <person name="Satou K."/>
            <person name="Teruya K."/>
            <person name="Shiroma A."/>
            <person name="Shimoji M."/>
            <person name="Hirano T."/>
            <person name="Itoh T."/>
            <person name="Kaga A."/>
            <person name="Tomooka N."/>
        </authorList>
    </citation>
    <scope>NUCLEOTIDE SEQUENCE [LARGE SCALE GENOMIC DNA]</scope>
    <source>
        <strain evidence="2">cv. Shumari</strain>
    </source>
</reference>
<dbReference type="Proteomes" id="UP000291084">
    <property type="component" value="Chromosome 4"/>
</dbReference>
<accession>A0A0S3RVT2</accession>
<dbReference type="InterPro" id="IPR011990">
    <property type="entry name" value="TPR-like_helical_dom_sf"/>
</dbReference>
<organism evidence="1 2">
    <name type="scientific">Vigna angularis var. angularis</name>
    <dbReference type="NCBI Taxonomy" id="157739"/>
    <lineage>
        <taxon>Eukaryota</taxon>
        <taxon>Viridiplantae</taxon>
        <taxon>Streptophyta</taxon>
        <taxon>Embryophyta</taxon>
        <taxon>Tracheophyta</taxon>
        <taxon>Spermatophyta</taxon>
        <taxon>Magnoliopsida</taxon>
        <taxon>eudicotyledons</taxon>
        <taxon>Gunneridae</taxon>
        <taxon>Pentapetalae</taxon>
        <taxon>rosids</taxon>
        <taxon>fabids</taxon>
        <taxon>Fabales</taxon>
        <taxon>Fabaceae</taxon>
        <taxon>Papilionoideae</taxon>
        <taxon>50 kb inversion clade</taxon>
        <taxon>NPAAA clade</taxon>
        <taxon>indigoferoid/millettioid clade</taxon>
        <taxon>Phaseoleae</taxon>
        <taxon>Vigna</taxon>
    </lineage>
</organism>
<keyword evidence="2" id="KW-1185">Reference proteome</keyword>